<comment type="caution">
    <text evidence="6">The sequence shown here is derived from an EMBL/GenBank/DDBJ whole genome shotgun (WGS) entry which is preliminary data.</text>
</comment>
<dbReference type="FunFam" id="3.40.47.10:FF:000088">
    <property type="entry name" value="Putative chalcone synthase"/>
    <property type="match status" value="1"/>
</dbReference>
<feature type="domain" description="Chalcone/stilbene synthase C-terminal" evidence="5">
    <location>
        <begin position="251"/>
        <end position="379"/>
    </location>
</feature>
<dbReference type="InterPro" id="IPR012328">
    <property type="entry name" value="Chalcone/stilbene_synt_C"/>
</dbReference>
<accession>A0A2G7FEY6</accession>
<evidence type="ECO:0000256" key="2">
    <source>
        <dbReference type="ARBA" id="ARBA00022679"/>
    </source>
</evidence>
<dbReference type="InterPro" id="IPR011141">
    <property type="entry name" value="Polyketide_synthase_type-III"/>
</dbReference>
<keyword evidence="7" id="KW-1185">Reference proteome</keyword>
<evidence type="ECO:0000259" key="5">
    <source>
        <dbReference type="Pfam" id="PF02797"/>
    </source>
</evidence>
<gene>
    <name evidence="6" type="ORF">AARAC_008527</name>
</gene>
<dbReference type="EMBL" id="NEXV01000706">
    <property type="protein sequence ID" value="PIG79170.1"/>
    <property type="molecule type" value="Genomic_DNA"/>
</dbReference>
<dbReference type="STRING" id="656916.A0A2G7FEY6"/>
<keyword evidence="3" id="KW-0012">Acyltransferase</keyword>
<reference evidence="6 7" key="1">
    <citation type="submission" date="2017-05" db="EMBL/GenBank/DDBJ databases">
        <title>Genome sequence for an aflatoxigenic pathogen of Argentinian peanut, Aspergillus arachidicola.</title>
        <authorList>
            <person name="Moore G."/>
            <person name="Beltz S.B."/>
            <person name="Mack B.M."/>
        </authorList>
    </citation>
    <scope>NUCLEOTIDE SEQUENCE [LARGE SCALE GENOMIC DNA]</scope>
    <source>
        <strain evidence="6 7">CBS 117610</strain>
    </source>
</reference>
<dbReference type="InterPro" id="IPR001099">
    <property type="entry name" value="Chalcone/stilbene_synt_N"/>
</dbReference>
<feature type="domain" description="Chalcone/stilbene synthase N-terminal" evidence="4">
    <location>
        <begin position="45"/>
        <end position="214"/>
    </location>
</feature>
<evidence type="ECO:0000313" key="6">
    <source>
        <dbReference type="EMBL" id="PIG79170.1"/>
    </source>
</evidence>
<evidence type="ECO:0000256" key="1">
    <source>
        <dbReference type="ARBA" id="ARBA00005531"/>
    </source>
</evidence>
<dbReference type="InterPro" id="IPR016039">
    <property type="entry name" value="Thiolase-like"/>
</dbReference>
<organism evidence="6 7">
    <name type="scientific">Aspergillus arachidicola</name>
    <dbReference type="NCBI Taxonomy" id="656916"/>
    <lineage>
        <taxon>Eukaryota</taxon>
        <taxon>Fungi</taxon>
        <taxon>Dikarya</taxon>
        <taxon>Ascomycota</taxon>
        <taxon>Pezizomycotina</taxon>
        <taxon>Eurotiomycetes</taxon>
        <taxon>Eurotiomycetidae</taxon>
        <taxon>Eurotiales</taxon>
        <taxon>Aspergillaceae</taxon>
        <taxon>Aspergillus</taxon>
        <taxon>Aspergillus subgen. Circumdati</taxon>
    </lineage>
</organism>
<dbReference type="PANTHER" id="PTHR11877">
    <property type="entry name" value="HYDROXYMETHYLGLUTARYL-COA SYNTHASE"/>
    <property type="match status" value="1"/>
</dbReference>
<dbReference type="Proteomes" id="UP000231358">
    <property type="component" value="Unassembled WGS sequence"/>
</dbReference>
<evidence type="ECO:0000256" key="3">
    <source>
        <dbReference type="RuleBase" id="RU003633"/>
    </source>
</evidence>
<proteinExistence type="inferred from homology"/>
<dbReference type="GO" id="GO:0030639">
    <property type="term" value="P:polyketide biosynthetic process"/>
    <property type="evidence" value="ECO:0007669"/>
    <property type="project" value="TreeGrafter"/>
</dbReference>
<evidence type="ECO:0000313" key="7">
    <source>
        <dbReference type="Proteomes" id="UP000231358"/>
    </source>
</evidence>
<dbReference type="PIRSF" id="PIRSF000451">
    <property type="entry name" value="PKS_III"/>
    <property type="match status" value="1"/>
</dbReference>
<dbReference type="GO" id="GO:0016747">
    <property type="term" value="F:acyltransferase activity, transferring groups other than amino-acyl groups"/>
    <property type="evidence" value="ECO:0007669"/>
    <property type="project" value="InterPro"/>
</dbReference>
<dbReference type="Pfam" id="PF00195">
    <property type="entry name" value="Chal_sti_synt_N"/>
    <property type="match status" value="1"/>
</dbReference>
<evidence type="ECO:0000259" key="4">
    <source>
        <dbReference type="Pfam" id="PF00195"/>
    </source>
</evidence>
<dbReference type="SUPFAM" id="SSF53901">
    <property type="entry name" value="Thiolase-like"/>
    <property type="match status" value="2"/>
</dbReference>
<comment type="similarity">
    <text evidence="1 3">Belongs to the thiolase-like superfamily. Chalcone/stilbene synthases family.</text>
</comment>
<keyword evidence="2 3" id="KW-0808">Transferase</keyword>
<dbReference type="Gene3D" id="3.40.47.10">
    <property type="match status" value="2"/>
</dbReference>
<protein>
    <submittedName>
        <fullName evidence="6">Chalcone synthase</fullName>
    </submittedName>
</protein>
<dbReference type="SMR" id="A0A2G7FEY6"/>
<dbReference type="Pfam" id="PF02797">
    <property type="entry name" value="Chal_sti_synt_C"/>
    <property type="match status" value="1"/>
</dbReference>
<sequence length="387" mass="41724">MAPPAMVSVVGTGLQYPPHKLGPEFVPKLVSNCYTDNVALLKIIEINERTKIENRHSVLPANHPLWFQDHILTNTECDDLFKTYGIPLAQDAATQAIEDWGGNLMDITHVVAMTCTSASSPGFDCTLCQRLGLSKHVRRALLSGVTCAGSVATLRAAYDLLRGATQEGKPARALVIAAETMTVYIRGWLETIADESIPNIGPTLFGDGACALVLSNGIGVKEGEREPIWNIRGAQSTLLDRPGCVGIRWMPTGVMPIISKDVPRMIKSALPSSFGNLIINSSSLRLEESNFDPTTYDWALHPGGAAILTGAEHALGLASHDHLRMSYKCYRSAGNTSSATVLSILHRLGREYREGLPGRSKVIGAAFGADITVEMIVLTKPSCELVH</sequence>
<dbReference type="PANTHER" id="PTHR11877:SF46">
    <property type="entry name" value="TYPE III POLYKETIDE SYNTHASE A"/>
    <property type="match status" value="1"/>
</dbReference>
<name>A0A2G7FEY6_9EURO</name>
<dbReference type="AlphaFoldDB" id="A0A2G7FEY6"/>